<evidence type="ECO:0000256" key="6">
    <source>
        <dbReference type="ARBA" id="ARBA00058456"/>
    </source>
</evidence>
<proteinExistence type="predicted"/>
<comment type="subunit">
    <text evidence="7">Component of the PRP19-CDC5L splicing complex composed of a core complex comprising a homotetramer of PRPF19, CDC5L, PLRG1 and BCAS2, and at least three less stably associated proteins CTNNBL1, CWC15 and HSPA8. Interacts directly with CWC15 and CDC5L in the complex. Interacts with AICDA; the interaction is important for the antibody diversification activity of AICDA. Interacts with PRPF31 (via its NLS). Interacts (via its N-terminal NLS) with KPNA1 and KPNA2.</text>
</comment>
<evidence type="ECO:0000256" key="10">
    <source>
        <dbReference type="SAM" id="MobiDB-lite"/>
    </source>
</evidence>
<evidence type="ECO:0000313" key="13">
    <source>
        <dbReference type="Proteomes" id="UP000183832"/>
    </source>
</evidence>
<dbReference type="EMBL" id="CVRI01000021">
    <property type="protein sequence ID" value="CRK91872.1"/>
    <property type="molecule type" value="Genomic_DNA"/>
</dbReference>
<dbReference type="InterPro" id="IPR013180">
    <property type="entry name" value="CTNNBL1_N"/>
</dbReference>
<dbReference type="GO" id="GO:0010467">
    <property type="term" value="P:gene expression"/>
    <property type="evidence" value="ECO:0007669"/>
    <property type="project" value="UniProtKB-ARBA"/>
</dbReference>
<name>A0A1J1HUW9_9DIPT</name>
<dbReference type="Proteomes" id="UP000183832">
    <property type="component" value="Unassembled WGS sequence"/>
</dbReference>
<evidence type="ECO:0000256" key="2">
    <source>
        <dbReference type="ARBA" id="ARBA00022553"/>
    </source>
</evidence>
<accession>A0A1J1HUW9</accession>
<dbReference type="Pfam" id="PF08216">
    <property type="entry name" value="CTNNBL"/>
    <property type="match status" value="1"/>
</dbReference>
<evidence type="ECO:0000256" key="4">
    <source>
        <dbReference type="ARBA" id="ARBA00023054"/>
    </source>
</evidence>
<evidence type="ECO:0000259" key="11">
    <source>
        <dbReference type="SMART" id="SM01156"/>
    </source>
</evidence>
<evidence type="ECO:0000256" key="7">
    <source>
        <dbReference type="ARBA" id="ARBA00061776"/>
    </source>
</evidence>
<dbReference type="OrthoDB" id="1898821at2759"/>
<feature type="domain" description="Beta-catenin-like protein 1 N-terminal" evidence="11">
    <location>
        <begin position="37"/>
        <end position="145"/>
    </location>
</feature>
<dbReference type="InterPro" id="IPR039678">
    <property type="entry name" value="CTNNBL1"/>
</dbReference>
<dbReference type="InterPro" id="IPR016024">
    <property type="entry name" value="ARM-type_fold"/>
</dbReference>
<organism evidence="12 13">
    <name type="scientific">Clunio marinus</name>
    <dbReference type="NCBI Taxonomy" id="568069"/>
    <lineage>
        <taxon>Eukaryota</taxon>
        <taxon>Metazoa</taxon>
        <taxon>Ecdysozoa</taxon>
        <taxon>Arthropoda</taxon>
        <taxon>Hexapoda</taxon>
        <taxon>Insecta</taxon>
        <taxon>Pterygota</taxon>
        <taxon>Neoptera</taxon>
        <taxon>Endopterygota</taxon>
        <taxon>Diptera</taxon>
        <taxon>Nematocera</taxon>
        <taxon>Chironomoidea</taxon>
        <taxon>Chironomidae</taxon>
        <taxon>Clunio</taxon>
    </lineage>
</organism>
<evidence type="ECO:0000256" key="1">
    <source>
        <dbReference type="ARBA" id="ARBA00004123"/>
    </source>
</evidence>
<reference evidence="12 13" key="1">
    <citation type="submission" date="2015-04" db="EMBL/GenBank/DDBJ databases">
        <authorList>
            <person name="Syromyatnikov M.Y."/>
            <person name="Popov V.N."/>
        </authorList>
    </citation>
    <scope>NUCLEOTIDE SEQUENCE [LARGE SCALE GENOMIC DNA]</scope>
</reference>
<dbReference type="Gene3D" id="1.25.10.10">
    <property type="entry name" value="Leucine-rich Repeat Variant"/>
    <property type="match status" value="1"/>
</dbReference>
<dbReference type="GO" id="GO:0005681">
    <property type="term" value="C:spliceosomal complex"/>
    <property type="evidence" value="ECO:0007669"/>
    <property type="project" value="TreeGrafter"/>
</dbReference>
<evidence type="ECO:0000256" key="3">
    <source>
        <dbReference type="ARBA" id="ARBA00022737"/>
    </source>
</evidence>
<evidence type="ECO:0000313" key="12">
    <source>
        <dbReference type="EMBL" id="CRK91872.1"/>
    </source>
</evidence>
<feature type="region of interest" description="Disordered" evidence="10">
    <location>
        <begin position="1"/>
        <end position="38"/>
    </location>
</feature>
<keyword evidence="5" id="KW-0539">Nucleus</keyword>
<keyword evidence="2" id="KW-0597">Phosphoprotein</keyword>
<dbReference type="SUPFAM" id="SSF48371">
    <property type="entry name" value="ARM repeat"/>
    <property type="match status" value="1"/>
</dbReference>
<protein>
    <recommendedName>
        <fullName evidence="8">Beta-catenin-like protein 1</fullName>
    </recommendedName>
    <alternativeName>
        <fullName evidence="9">Nuclear-associated protein</fullName>
    </alternativeName>
</protein>
<dbReference type="AlphaFoldDB" id="A0A1J1HUW9"/>
<dbReference type="FunFam" id="1.25.10.10:FF:001136">
    <property type="entry name" value="Beta-catenin-like protein 1"/>
    <property type="match status" value="1"/>
</dbReference>
<dbReference type="STRING" id="568069.A0A1J1HUW9"/>
<gene>
    <name evidence="12" type="ORF">CLUMA_CG005493</name>
</gene>
<keyword evidence="3" id="KW-0677">Repeat</keyword>
<dbReference type="PANTHER" id="PTHR14978">
    <property type="entry name" value="BETA-CATENIN-LIKE PROTEIN 1 NUCLEAR ASSOCIATED PROTEIN"/>
    <property type="match status" value="1"/>
</dbReference>
<evidence type="ECO:0000256" key="8">
    <source>
        <dbReference type="ARBA" id="ARBA00070106"/>
    </source>
</evidence>
<feature type="region of interest" description="Disordered" evidence="10">
    <location>
        <begin position="446"/>
        <end position="465"/>
    </location>
</feature>
<dbReference type="SMART" id="SM01156">
    <property type="entry name" value="DUF1716"/>
    <property type="match status" value="1"/>
</dbReference>
<keyword evidence="13" id="KW-1185">Reference proteome</keyword>
<evidence type="ECO:0000256" key="9">
    <source>
        <dbReference type="ARBA" id="ARBA00083862"/>
    </source>
</evidence>
<comment type="function">
    <text evidence="6">Component of the PRP19-CDC5L complex that forms an integral part of the spliceosome and is required for activating pre-mRNA splicing. Participates in AID/AICDA-mediated somatic hypermutation (SHM) and class-switch recombination (CSR), 2 processes resulting in the production of high-affinity, mutated isotype-switched antibodies.</text>
</comment>
<keyword evidence="4" id="KW-0175">Coiled coil</keyword>
<sequence length="548" mass="63162">MDVSDLLSFKPETIPKRKQDDDEDTDGKQSEPKYSKKPKIEEKILELIDNADEDEDDEVLDEVGLKKLALLFEKRVLGNQKMRLKYPEDPQKFMDSEIDLHDAIKKLQAIATVPDLYPLLVSLNVVSSMLELLSHPNTDIAAAIIEILMELTDVDILHESTEGSEKLIDCLQEQNITKLLVSNCLERLDESVKEESDAVHNIFSIFENLTEFRPESCVEIAEQSLMQWILKRLKIKQYDANKLYCSEVLSILLQNTNENRILLGSIDGIDVLLQQLAIYKRHDPVTEEEKEYMENLFNCLCSSLLAKENRTNFLKGEGCQLMNLMLREKKLSRNGALKVLDYACAGSDGKENCLKFVDILGLRTIFPLFMKTPKKNKQRLLSSEEFEEHVCSIISSMLRNTKGSQKQRLLSKFVENDFEKVDRLMELHLKYLEKVEKIDREIEDSKRFKKPGDNNDEDEDDQEGNYMKRLSGGLFTLQLVDYIVLEIAISPDGPKIKQRLQQILNLRGSSLKVIKDVMREYAGNLGDAQNAEWREHEKQHVLSLINRF</sequence>
<feature type="compositionally biased region" description="Acidic residues" evidence="10">
    <location>
        <begin position="454"/>
        <end position="463"/>
    </location>
</feature>
<dbReference type="PANTHER" id="PTHR14978:SF0">
    <property type="entry name" value="BETA-CATENIN-LIKE PROTEIN 1"/>
    <property type="match status" value="1"/>
</dbReference>
<feature type="compositionally biased region" description="Basic and acidic residues" evidence="10">
    <location>
        <begin position="13"/>
        <end position="38"/>
    </location>
</feature>
<dbReference type="InterPro" id="IPR011989">
    <property type="entry name" value="ARM-like"/>
</dbReference>
<evidence type="ECO:0000256" key="5">
    <source>
        <dbReference type="ARBA" id="ARBA00023242"/>
    </source>
</evidence>
<comment type="subcellular location">
    <subcellularLocation>
        <location evidence="1">Nucleus</location>
    </subcellularLocation>
</comment>